<dbReference type="SFLD" id="SFLDG01067">
    <property type="entry name" value="SPASM/twitch_domain_containing"/>
    <property type="match status" value="1"/>
</dbReference>
<organism evidence="7 8">
    <name type="scientific">Allochromatium vinosum (strain ATCC 17899 / DSM 180 / NBRC 103801 / NCIMB 10441 / D)</name>
    <name type="common">Chromatium vinosum</name>
    <dbReference type="NCBI Taxonomy" id="572477"/>
    <lineage>
        <taxon>Bacteria</taxon>
        <taxon>Pseudomonadati</taxon>
        <taxon>Pseudomonadota</taxon>
        <taxon>Gammaproteobacteria</taxon>
        <taxon>Chromatiales</taxon>
        <taxon>Chromatiaceae</taxon>
        <taxon>Allochromatium</taxon>
    </lineage>
</organism>
<keyword evidence="4" id="KW-0408">Iron</keyword>
<dbReference type="PANTHER" id="PTHR11228:SF7">
    <property type="entry name" value="PQQA PEPTIDE CYCLASE"/>
    <property type="match status" value="1"/>
</dbReference>
<dbReference type="SFLD" id="SFLDS00029">
    <property type="entry name" value="Radical_SAM"/>
    <property type="match status" value="1"/>
</dbReference>
<reference evidence="7 8" key="1">
    <citation type="journal article" date="2011" name="Stand. Genomic Sci.">
        <title>Complete genome sequence of Allochromatium vinosum DSM 180(T).</title>
        <authorList>
            <person name="Weissgerber T."/>
            <person name="Zigann R."/>
            <person name="Bruce D."/>
            <person name="Chang Y.J."/>
            <person name="Detter J.C."/>
            <person name="Han C."/>
            <person name="Hauser L."/>
            <person name="Jeffries C.D."/>
            <person name="Land M."/>
            <person name="Munk A.C."/>
            <person name="Tapia R."/>
            <person name="Dahl C."/>
        </authorList>
    </citation>
    <scope>NUCLEOTIDE SEQUENCE [LARGE SCALE GENOMIC DNA]</scope>
    <source>
        <strain evidence="8">ATCC 17899 / DSM 180 / NBRC 103801 / NCIMB 10441 / D</strain>
        <plasmid evidence="8">Plasmid pALVIN01</plasmid>
    </source>
</reference>
<dbReference type="OrthoDB" id="9792276at2"/>
<keyword evidence="7" id="KW-0614">Plasmid</keyword>
<dbReference type="InterPro" id="IPR006638">
    <property type="entry name" value="Elp3/MiaA/NifB-like_rSAM"/>
</dbReference>
<keyword evidence="2" id="KW-0949">S-adenosyl-L-methionine</keyword>
<dbReference type="GO" id="GO:0003824">
    <property type="term" value="F:catalytic activity"/>
    <property type="evidence" value="ECO:0007669"/>
    <property type="project" value="InterPro"/>
</dbReference>
<evidence type="ECO:0000313" key="7">
    <source>
        <dbReference type="EMBL" id="ADC64033.1"/>
    </source>
</evidence>
<dbReference type="Gene3D" id="3.20.20.70">
    <property type="entry name" value="Aldolase class I"/>
    <property type="match status" value="1"/>
</dbReference>
<evidence type="ECO:0000256" key="4">
    <source>
        <dbReference type="ARBA" id="ARBA00023004"/>
    </source>
</evidence>
<dbReference type="AlphaFoldDB" id="D3RW21"/>
<dbReference type="EMBL" id="CP001897">
    <property type="protein sequence ID" value="ADC64033.1"/>
    <property type="molecule type" value="Genomic_DNA"/>
</dbReference>
<evidence type="ECO:0000256" key="3">
    <source>
        <dbReference type="ARBA" id="ARBA00022723"/>
    </source>
</evidence>
<proteinExistence type="predicted"/>
<dbReference type="KEGG" id="alv:Alvin_3135"/>
<dbReference type="PROSITE" id="PS51918">
    <property type="entry name" value="RADICAL_SAM"/>
    <property type="match status" value="1"/>
</dbReference>
<sequence length="581" mass="66885">MNWRMERQADDLRVWIQRTPDQDLLPELVKLELSLGSSPIHSMTLAFDPGVEIPRERLERLDYRPSAPREYIKSLPHRRSVRFSITEKCNYRCFFCHEEGLDMDRERQKTEEAALFKVFDQLKALDYDDLTFTGGEPLLKWRQILRALEYMQAIGYRPDVKFVSNGRVLNDTFIEGLKRYPGRVRFNISMHSLDSACYDRIVHPLSSHTPGTRDDLAHVQHNLARLNAAEIPFKLNFVLLNGLNTSAEQIDRIFAYALACGARRVKFLELLITRTLKDLYPYYYRLQALRDQLGDQLTPLESGLRRTVYRYRDTPLLVELQSCTCSRGCNVCSLNRDVNFTAEQRYFPCFLHPEDGVDLRVSSLSEAIDSGAAYIADMAHRFGDHSPIIIRDHYLTRQETAYYYAIARDDIPRFVAHIEHAYGLELQRHRRLRETYFSDGSDAFERFEYVRKLAINTYDHQATEITQQHRVDPAGSGCIETAFGEDSPAIADIADYQRELAQQGFHRVLQVAWELDYYGSGGQPTGDLSLSLGQVLGGEMALVRSCRPLQDAPCPLRPLTQPVPAWLMTHHKLVVPTEPAD</sequence>
<dbReference type="Proteomes" id="UP000001441">
    <property type="component" value="Plasmid pALVIN01"/>
</dbReference>
<dbReference type="CDD" id="cd01335">
    <property type="entry name" value="Radical_SAM"/>
    <property type="match status" value="1"/>
</dbReference>
<dbReference type="RefSeq" id="WP_012972297.1">
    <property type="nucleotide sequence ID" value="NC_013852.1"/>
</dbReference>
<dbReference type="GO" id="GO:0046872">
    <property type="term" value="F:metal ion binding"/>
    <property type="evidence" value="ECO:0007669"/>
    <property type="project" value="UniProtKB-KW"/>
</dbReference>
<geneLocation type="plasmid" evidence="7 8">
    <name>pALVIN01</name>
</geneLocation>
<comment type="cofactor">
    <cofactor evidence="1">
        <name>[4Fe-4S] cluster</name>
        <dbReference type="ChEBI" id="CHEBI:49883"/>
    </cofactor>
</comment>
<dbReference type="HOGENOM" id="CLU_469009_0_0_6"/>
<dbReference type="InterPro" id="IPR058240">
    <property type="entry name" value="rSAM_sf"/>
</dbReference>
<accession>D3RW21</accession>
<dbReference type="SUPFAM" id="SSF102114">
    <property type="entry name" value="Radical SAM enzymes"/>
    <property type="match status" value="1"/>
</dbReference>
<evidence type="ECO:0000313" key="8">
    <source>
        <dbReference type="Proteomes" id="UP000001441"/>
    </source>
</evidence>
<protein>
    <submittedName>
        <fullName evidence="7">Radical SAM domain protein</fullName>
    </submittedName>
</protein>
<dbReference type="Pfam" id="PF04055">
    <property type="entry name" value="Radical_SAM"/>
    <property type="match status" value="1"/>
</dbReference>
<evidence type="ECO:0000256" key="5">
    <source>
        <dbReference type="ARBA" id="ARBA00023014"/>
    </source>
</evidence>
<keyword evidence="8" id="KW-1185">Reference proteome</keyword>
<dbReference type="GO" id="GO:0051536">
    <property type="term" value="F:iron-sulfur cluster binding"/>
    <property type="evidence" value="ECO:0007669"/>
    <property type="project" value="UniProtKB-KW"/>
</dbReference>
<evidence type="ECO:0000256" key="1">
    <source>
        <dbReference type="ARBA" id="ARBA00001966"/>
    </source>
</evidence>
<evidence type="ECO:0000256" key="2">
    <source>
        <dbReference type="ARBA" id="ARBA00022691"/>
    </source>
</evidence>
<dbReference type="InterPro" id="IPR013785">
    <property type="entry name" value="Aldolase_TIM"/>
</dbReference>
<name>D3RW21_ALLVD</name>
<evidence type="ECO:0000259" key="6">
    <source>
        <dbReference type="PROSITE" id="PS51918"/>
    </source>
</evidence>
<dbReference type="SMART" id="SM00729">
    <property type="entry name" value="Elp3"/>
    <property type="match status" value="1"/>
</dbReference>
<dbReference type="InterPro" id="IPR007197">
    <property type="entry name" value="rSAM"/>
</dbReference>
<dbReference type="PANTHER" id="PTHR11228">
    <property type="entry name" value="RADICAL SAM DOMAIN PROTEIN"/>
    <property type="match status" value="1"/>
</dbReference>
<keyword evidence="3" id="KW-0479">Metal-binding</keyword>
<feature type="domain" description="Radical SAM core" evidence="6">
    <location>
        <begin position="73"/>
        <end position="315"/>
    </location>
</feature>
<dbReference type="InterPro" id="IPR050377">
    <property type="entry name" value="Radical_SAM_PqqE_MftC-like"/>
</dbReference>
<keyword evidence="5" id="KW-0411">Iron-sulfur</keyword>
<gene>
    <name evidence="7" type="ordered locus">Alvin_3135</name>
</gene>